<gene>
    <name evidence="3" type="ORF">CPELLU_LOCUS5051</name>
</gene>
<proteinExistence type="predicted"/>
<organism evidence="3 4">
    <name type="scientific">Cetraspora pellucida</name>
    <dbReference type="NCBI Taxonomy" id="1433469"/>
    <lineage>
        <taxon>Eukaryota</taxon>
        <taxon>Fungi</taxon>
        <taxon>Fungi incertae sedis</taxon>
        <taxon>Mucoromycota</taxon>
        <taxon>Glomeromycotina</taxon>
        <taxon>Glomeromycetes</taxon>
        <taxon>Diversisporales</taxon>
        <taxon>Gigasporaceae</taxon>
        <taxon>Cetraspora</taxon>
    </lineage>
</organism>
<evidence type="ECO:0000256" key="1">
    <source>
        <dbReference type="SAM" id="Coils"/>
    </source>
</evidence>
<evidence type="ECO:0000313" key="3">
    <source>
        <dbReference type="EMBL" id="CAG8557631.1"/>
    </source>
</evidence>
<comment type="caution">
    <text evidence="3">The sequence shown here is derived from an EMBL/GenBank/DDBJ whole genome shotgun (WGS) entry which is preliminary data.</text>
</comment>
<dbReference type="CDD" id="cd01983">
    <property type="entry name" value="SIMIBI"/>
    <property type="match status" value="1"/>
</dbReference>
<reference evidence="3" key="1">
    <citation type="submission" date="2021-06" db="EMBL/GenBank/DDBJ databases">
        <authorList>
            <person name="Kallberg Y."/>
            <person name="Tangrot J."/>
            <person name="Rosling A."/>
        </authorList>
    </citation>
    <scope>NUCLEOTIDE SEQUENCE</scope>
    <source>
        <strain evidence="3">FL966</strain>
    </source>
</reference>
<feature type="coiled-coil region" evidence="1">
    <location>
        <begin position="9"/>
        <end position="71"/>
    </location>
</feature>
<keyword evidence="1" id="KW-0175">Coiled coil</keyword>
<name>A0A9N9FUT1_9GLOM</name>
<dbReference type="Proteomes" id="UP000789759">
    <property type="component" value="Unassembled WGS sequence"/>
</dbReference>
<evidence type="ECO:0000313" key="4">
    <source>
        <dbReference type="Proteomes" id="UP000789759"/>
    </source>
</evidence>
<dbReference type="EMBL" id="CAJVQA010002797">
    <property type="protein sequence ID" value="CAG8557631.1"/>
    <property type="molecule type" value="Genomic_DNA"/>
</dbReference>
<keyword evidence="4" id="KW-1185">Reference proteome</keyword>
<dbReference type="AlphaFoldDB" id="A0A9N9FUT1"/>
<sequence>QGYHSIEKIKSLQSMNKILNSKLALAQKDAFSTQKEIIKKESKIISLKSELTNIKNELMNTKDKLASKIKKIEYLDALCSVLQKTKDILDPVESKTYCSAIVMRGEKKNMQSEEQSFILNSRDTSESRPEWSLLCRLFKGDSLSHKSLAKYFKSKTLPIITNNQNSELLIQDITNKQNLESLIQDITIKETVCTGEALVNDKNIFHPLPPSCSLNSKPNYSHRMTISDNLFSEIYSQSEGTNVPKLTMNEQSKEAVLQVPNSSDIQKNQKKELLQNKPKGQTKDYGSSSLFSKKMIMSWPFSKVVSGKSGTGKTNILENIFVDNKDECIYIKKKGGSHYIRCDDLIVCGYHLNKSKWAFVRYMYRVIASDPRAPYYENIRFKYISSKKISSVKLFSSERIIIRENLSHLVIFNSGSSSQDVSKIVGRYTDDIKSASIVINSYLRKSEFIVFDLNRAEDDLLAIRLRFDTPLDLQKEIELCQKRKTKNALLMKLTNSEPEKSAT</sequence>
<protein>
    <submittedName>
        <fullName evidence="3">10028_t:CDS:1</fullName>
    </submittedName>
</protein>
<feature type="non-terminal residue" evidence="3">
    <location>
        <position position="503"/>
    </location>
</feature>
<feature type="region of interest" description="Disordered" evidence="2">
    <location>
        <begin position="261"/>
        <end position="286"/>
    </location>
</feature>
<accession>A0A9N9FUT1</accession>
<dbReference type="OrthoDB" id="2424110at2759"/>
<evidence type="ECO:0000256" key="2">
    <source>
        <dbReference type="SAM" id="MobiDB-lite"/>
    </source>
</evidence>